<reference evidence="1" key="1">
    <citation type="submission" date="2020-02" db="EMBL/GenBank/DDBJ databases">
        <authorList>
            <person name="Lichtner F.J."/>
        </authorList>
    </citation>
    <scope>NUCLEOTIDE SEQUENCE</scope>
    <source>
        <strain evidence="1">G10</strain>
    </source>
</reference>
<keyword evidence="2" id="KW-1185">Reference proteome</keyword>
<name>A0A9P5L2A9_PENCR</name>
<organism evidence="1 2">
    <name type="scientific">Penicillium crustosum</name>
    <name type="common">Blue mold fungus</name>
    <dbReference type="NCBI Taxonomy" id="36656"/>
    <lineage>
        <taxon>Eukaryota</taxon>
        <taxon>Fungi</taxon>
        <taxon>Dikarya</taxon>
        <taxon>Ascomycota</taxon>
        <taxon>Pezizomycotina</taxon>
        <taxon>Eurotiomycetes</taxon>
        <taxon>Eurotiomycetidae</taxon>
        <taxon>Eurotiales</taxon>
        <taxon>Aspergillaceae</taxon>
        <taxon>Penicillium</taxon>
    </lineage>
</organism>
<accession>A0A9P5L2A9</accession>
<sequence>MKGIGKASVTAVRAPIDVAFAFTQGLHNAPKLWGDPYVELPETVEGIPTGLTAASKI</sequence>
<comment type="caution">
    <text evidence="1">The sequence shown here is derived from an EMBL/GenBank/DDBJ whole genome shotgun (WGS) entry which is preliminary data.</text>
</comment>
<evidence type="ECO:0000313" key="2">
    <source>
        <dbReference type="Proteomes" id="UP000701341"/>
    </source>
</evidence>
<dbReference type="EMBL" id="JAAOZQ010000015">
    <property type="protein sequence ID" value="KAF7527637.1"/>
    <property type="molecule type" value="Genomic_DNA"/>
</dbReference>
<gene>
    <name evidence="1" type="ORF">PCG10_002601</name>
</gene>
<protein>
    <submittedName>
        <fullName evidence="1">Uncharacterized protein</fullName>
    </submittedName>
</protein>
<dbReference type="AlphaFoldDB" id="A0A9P5L2A9"/>
<proteinExistence type="predicted"/>
<evidence type="ECO:0000313" key="1">
    <source>
        <dbReference type="EMBL" id="KAF7527637.1"/>
    </source>
</evidence>
<dbReference type="Proteomes" id="UP000701341">
    <property type="component" value="Unassembled WGS sequence"/>
</dbReference>